<dbReference type="GO" id="GO:0005524">
    <property type="term" value="F:ATP binding"/>
    <property type="evidence" value="ECO:0007669"/>
    <property type="project" value="InterPro"/>
</dbReference>
<dbReference type="SUPFAM" id="SSF56112">
    <property type="entry name" value="Protein kinase-like (PK-like)"/>
    <property type="match status" value="1"/>
</dbReference>
<dbReference type="InterPro" id="IPR001245">
    <property type="entry name" value="Ser-Thr/Tyr_kinase_cat_dom"/>
</dbReference>
<dbReference type="InterPro" id="IPR000719">
    <property type="entry name" value="Prot_kinase_dom"/>
</dbReference>
<dbReference type="Pfam" id="PF07714">
    <property type="entry name" value="PK_Tyr_Ser-Thr"/>
    <property type="match status" value="1"/>
</dbReference>
<dbReference type="Gene3D" id="1.10.510.10">
    <property type="entry name" value="Transferase(Phosphotransferase) domain 1"/>
    <property type="match status" value="1"/>
</dbReference>
<dbReference type="PROSITE" id="PS50011">
    <property type="entry name" value="PROTEIN_KINASE_DOM"/>
    <property type="match status" value="1"/>
</dbReference>
<dbReference type="InterPro" id="IPR011009">
    <property type="entry name" value="Kinase-like_dom_sf"/>
</dbReference>
<protein>
    <submittedName>
        <fullName evidence="1">Protein kinase domain-containing protein</fullName>
    </submittedName>
</protein>
<reference evidence="2" key="1">
    <citation type="journal article" date="2008" name="Nat. Genet.">
        <title>The Pristionchus pacificus genome provides a unique perspective on nematode lifestyle and parasitism.</title>
        <authorList>
            <person name="Dieterich C."/>
            <person name="Clifton S.W."/>
            <person name="Schuster L.N."/>
            <person name="Chinwalla A."/>
            <person name="Delehaunty K."/>
            <person name="Dinkelacker I."/>
            <person name="Fulton L."/>
            <person name="Fulton R."/>
            <person name="Godfrey J."/>
            <person name="Minx P."/>
            <person name="Mitreva M."/>
            <person name="Roeseler W."/>
            <person name="Tian H."/>
            <person name="Witte H."/>
            <person name="Yang S.P."/>
            <person name="Wilson R.K."/>
            <person name="Sommer R.J."/>
        </authorList>
    </citation>
    <scope>NUCLEOTIDE SEQUENCE [LARGE SCALE GENOMIC DNA]</scope>
    <source>
        <strain evidence="2">PS312</strain>
    </source>
</reference>
<evidence type="ECO:0000313" key="1">
    <source>
        <dbReference type="EnsemblMetazoa" id="PPA38834.1"/>
    </source>
</evidence>
<dbReference type="EnsemblMetazoa" id="PPA38834.1">
    <property type="protein sequence ID" value="PPA38834.1"/>
    <property type="gene ID" value="WBGene00277203"/>
</dbReference>
<name>A0A2A6CZE4_PRIPA</name>
<dbReference type="OrthoDB" id="4062651at2759"/>
<reference evidence="1" key="2">
    <citation type="submission" date="2022-06" db="UniProtKB">
        <authorList>
            <consortium name="EnsemblMetazoa"/>
        </authorList>
    </citation>
    <scope>IDENTIFICATION</scope>
    <source>
        <strain evidence="1">PS312</strain>
    </source>
</reference>
<accession>A0A8R1URN6</accession>
<dbReference type="InterPro" id="IPR051681">
    <property type="entry name" value="Ser/Thr_Kinases-Pseudokinases"/>
</dbReference>
<dbReference type="AlphaFoldDB" id="A0A2A6CZE4"/>
<organism evidence="1 2">
    <name type="scientific">Pristionchus pacificus</name>
    <name type="common">Parasitic nematode worm</name>
    <dbReference type="NCBI Taxonomy" id="54126"/>
    <lineage>
        <taxon>Eukaryota</taxon>
        <taxon>Metazoa</taxon>
        <taxon>Ecdysozoa</taxon>
        <taxon>Nematoda</taxon>
        <taxon>Chromadorea</taxon>
        <taxon>Rhabditida</taxon>
        <taxon>Rhabditina</taxon>
        <taxon>Diplogasteromorpha</taxon>
        <taxon>Diplogasteroidea</taxon>
        <taxon>Neodiplogasteridae</taxon>
        <taxon>Pristionchus</taxon>
    </lineage>
</organism>
<evidence type="ECO:0000313" key="2">
    <source>
        <dbReference type="Proteomes" id="UP000005239"/>
    </source>
</evidence>
<dbReference type="Proteomes" id="UP000005239">
    <property type="component" value="Unassembled WGS sequence"/>
</dbReference>
<dbReference type="GO" id="GO:0004672">
    <property type="term" value="F:protein kinase activity"/>
    <property type="evidence" value="ECO:0007669"/>
    <property type="project" value="InterPro"/>
</dbReference>
<gene>
    <name evidence="1" type="primary">WBGene00277203</name>
</gene>
<proteinExistence type="predicted"/>
<accession>A0A2A6CZE4</accession>
<sequence length="170" mass="19376">GHRTKCFRKASIPAQSLKEAKDDNYWIEFILFARDLLLTVSKQDRSIGHRTVSNMSETNMRKLKFGYWSPELFRSEEVCEKSHVYAFGAFLIHLITERAPLNNFDYPQLLYNVGSGKLVVEPPGDCDPLIASLIAECCRFNPEKRPSFQDTKINTKLTSGSAMLFIMSCS</sequence>
<keyword evidence="2" id="KW-1185">Reference proteome</keyword>
<dbReference type="PANTHER" id="PTHR44329">
    <property type="entry name" value="SERINE/THREONINE-PROTEIN KINASE TNNI3K-RELATED"/>
    <property type="match status" value="1"/>
</dbReference>